<sequence>MKKETDVSLKALWEITTPPKVKLFWGIVLGVINSGCSLIIPLILKEQIEQLSKGFSYELLVLVLFLLIVEIISMSFSLYLLSLVGQKVVLNLRKIIWRKILNLKVDFYSKNQPGEIISRVTNDTTVTMNLLSNEIADLFSSGLSMIGAVVILFLLDVPMTLTLLSAVPVTLFIVIPISRKIYKVSYEQQEKMSEFTALLSQVLGEIRLIKSYGTEDFEFERGKKKIEELYVNGMKRAKIEAILIPLMTVSITLIIVVVVGFGSYRVSEGYLSSGELLAFILYLFQIVGPVGVMSRFITSVQSAKGSTERIFNILDEEDEKNKNDFLEEPSFGTLELKDIGFAYGEKNIFENINLKIIPNTVTALVGPSGVGKTTLFYLLERFYDPLKGEILLDGKSHLNIDLDKWRSMFSYVSQDCPILAGTIRENITYGIQREVSKDEIINASILANCHEFITSFSDGYDTILGERGINLSGGQKQRISIARAFLRDTPFLLLDEATANLDTNSENMIKHALDNLIYKKTTIVIAHRISTIQNADQIVVLDQGGISGFGTHDQLIKSNKLYQLLSNQQKMTS</sequence>
<keyword evidence="3 8" id="KW-0812">Transmembrane</keyword>
<evidence type="ECO:0000256" key="3">
    <source>
        <dbReference type="ARBA" id="ARBA00022692"/>
    </source>
</evidence>
<keyword evidence="6 8" id="KW-1133">Transmembrane helix</keyword>
<protein>
    <submittedName>
        <fullName evidence="11">ABC transporter ATP-binding protein</fullName>
    </submittedName>
</protein>
<dbReference type="InterPro" id="IPR003593">
    <property type="entry name" value="AAA+_ATPase"/>
</dbReference>
<dbReference type="Gene3D" id="1.20.1560.10">
    <property type="entry name" value="ABC transporter type 1, transmembrane domain"/>
    <property type="match status" value="1"/>
</dbReference>
<feature type="transmembrane region" description="Helical" evidence="8">
    <location>
        <begin position="21"/>
        <end position="44"/>
    </location>
</feature>
<feature type="transmembrane region" description="Helical" evidence="8">
    <location>
        <begin position="135"/>
        <end position="155"/>
    </location>
</feature>
<comment type="subcellular location">
    <subcellularLocation>
        <location evidence="1">Cell membrane</location>
        <topology evidence="1">Multi-pass membrane protein</topology>
    </subcellularLocation>
</comment>
<evidence type="ECO:0000259" key="9">
    <source>
        <dbReference type="PROSITE" id="PS50893"/>
    </source>
</evidence>
<dbReference type="Pfam" id="PF00664">
    <property type="entry name" value="ABC_membrane"/>
    <property type="match status" value="1"/>
</dbReference>
<feature type="domain" description="ABC transmembrane type-1" evidence="10">
    <location>
        <begin position="24"/>
        <end position="302"/>
    </location>
</feature>
<dbReference type="PANTHER" id="PTHR43394">
    <property type="entry name" value="ATP-DEPENDENT PERMEASE MDL1, MITOCHONDRIAL"/>
    <property type="match status" value="1"/>
</dbReference>
<dbReference type="GO" id="GO:0015421">
    <property type="term" value="F:ABC-type oligopeptide transporter activity"/>
    <property type="evidence" value="ECO:0007669"/>
    <property type="project" value="TreeGrafter"/>
</dbReference>
<evidence type="ECO:0000313" key="11">
    <source>
        <dbReference type="EMBL" id="PFM86456.1"/>
    </source>
</evidence>
<feature type="transmembrane region" description="Helical" evidence="8">
    <location>
        <begin position="242"/>
        <end position="264"/>
    </location>
</feature>
<evidence type="ECO:0000256" key="5">
    <source>
        <dbReference type="ARBA" id="ARBA00022840"/>
    </source>
</evidence>
<feature type="domain" description="ABC transporter" evidence="9">
    <location>
        <begin position="334"/>
        <end position="568"/>
    </location>
</feature>
<reference evidence="11 12" key="1">
    <citation type="submission" date="2017-09" db="EMBL/GenBank/DDBJ databases">
        <title>Large-scale bioinformatics analysis of Bacillus genomes uncovers conserved roles of natural products in bacterial physiology.</title>
        <authorList>
            <consortium name="Agbiome Team Llc"/>
            <person name="Bleich R.M."/>
            <person name="Grubbs K.J."/>
            <person name="Santa Maria K.C."/>
            <person name="Allen S.E."/>
            <person name="Farag S."/>
            <person name="Shank E.A."/>
            <person name="Bowers A."/>
        </authorList>
    </citation>
    <scope>NUCLEOTIDE SEQUENCE [LARGE SCALE GENOMIC DNA]</scope>
    <source>
        <strain evidence="11 12">AFS077661</strain>
    </source>
</reference>
<dbReference type="PROSITE" id="PS00211">
    <property type="entry name" value="ABC_TRANSPORTER_1"/>
    <property type="match status" value="1"/>
</dbReference>
<dbReference type="SMART" id="SM00382">
    <property type="entry name" value="AAA"/>
    <property type="match status" value="1"/>
</dbReference>
<dbReference type="GO" id="GO:0016887">
    <property type="term" value="F:ATP hydrolysis activity"/>
    <property type="evidence" value="ECO:0007669"/>
    <property type="project" value="InterPro"/>
</dbReference>
<dbReference type="RefSeq" id="WP_088361381.1">
    <property type="nucleotide sequence ID" value="NZ_NUYG01000058.1"/>
</dbReference>
<dbReference type="PANTHER" id="PTHR43394:SF1">
    <property type="entry name" value="ATP-BINDING CASSETTE SUB-FAMILY B MEMBER 10, MITOCHONDRIAL"/>
    <property type="match status" value="1"/>
</dbReference>
<dbReference type="PROSITE" id="PS50929">
    <property type="entry name" value="ABC_TM1F"/>
    <property type="match status" value="1"/>
</dbReference>
<name>A0AB36TP39_BACTU</name>
<dbReference type="SUPFAM" id="SSF90123">
    <property type="entry name" value="ABC transporter transmembrane region"/>
    <property type="match status" value="1"/>
</dbReference>
<comment type="similarity">
    <text evidence="2">Belongs to the ABC transporter superfamily.</text>
</comment>
<dbReference type="FunFam" id="3.40.50.300:FF:000218">
    <property type="entry name" value="Multidrug ABC transporter ATP-binding protein"/>
    <property type="match status" value="1"/>
</dbReference>
<feature type="transmembrane region" description="Helical" evidence="8">
    <location>
        <begin position="161"/>
        <end position="182"/>
    </location>
</feature>
<proteinExistence type="inferred from homology"/>
<evidence type="ECO:0000256" key="6">
    <source>
        <dbReference type="ARBA" id="ARBA00022989"/>
    </source>
</evidence>
<dbReference type="InterPro" id="IPR017871">
    <property type="entry name" value="ABC_transporter-like_CS"/>
</dbReference>
<comment type="caution">
    <text evidence="11">The sequence shown here is derived from an EMBL/GenBank/DDBJ whole genome shotgun (WGS) entry which is preliminary data.</text>
</comment>
<dbReference type="InterPro" id="IPR003439">
    <property type="entry name" value="ABC_transporter-like_ATP-bd"/>
</dbReference>
<dbReference type="GO" id="GO:0005524">
    <property type="term" value="F:ATP binding"/>
    <property type="evidence" value="ECO:0007669"/>
    <property type="project" value="UniProtKB-KW"/>
</dbReference>
<dbReference type="GO" id="GO:0005886">
    <property type="term" value="C:plasma membrane"/>
    <property type="evidence" value="ECO:0007669"/>
    <property type="project" value="UniProtKB-SubCell"/>
</dbReference>
<dbReference type="InterPro" id="IPR011527">
    <property type="entry name" value="ABC1_TM_dom"/>
</dbReference>
<evidence type="ECO:0000256" key="7">
    <source>
        <dbReference type="ARBA" id="ARBA00023136"/>
    </source>
</evidence>
<keyword evidence="4" id="KW-0547">Nucleotide-binding</keyword>
<evidence type="ECO:0000256" key="4">
    <source>
        <dbReference type="ARBA" id="ARBA00022741"/>
    </source>
</evidence>
<evidence type="ECO:0000256" key="8">
    <source>
        <dbReference type="SAM" id="Phobius"/>
    </source>
</evidence>
<accession>A0AB36TP39</accession>
<evidence type="ECO:0000313" key="12">
    <source>
        <dbReference type="Proteomes" id="UP000223839"/>
    </source>
</evidence>
<dbReference type="PROSITE" id="PS50893">
    <property type="entry name" value="ABC_TRANSPORTER_2"/>
    <property type="match status" value="1"/>
</dbReference>
<evidence type="ECO:0000256" key="1">
    <source>
        <dbReference type="ARBA" id="ARBA00004651"/>
    </source>
</evidence>
<dbReference type="EMBL" id="NUYG01000058">
    <property type="protein sequence ID" value="PFM86456.1"/>
    <property type="molecule type" value="Genomic_DNA"/>
</dbReference>
<dbReference type="Gene3D" id="3.40.50.300">
    <property type="entry name" value="P-loop containing nucleotide triphosphate hydrolases"/>
    <property type="match status" value="1"/>
</dbReference>
<dbReference type="InterPro" id="IPR039421">
    <property type="entry name" value="Type_1_exporter"/>
</dbReference>
<dbReference type="SUPFAM" id="SSF52540">
    <property type="entry name" value="P-loop containing nucleoside triphosphate hydrolases"/>
    <property type="match status" value="1"/>
</dbReference>
<evidence type="ECO:0000256" key="2">
    <source>
        <dbReference type="ARBA" id="ARBA00005417"/>
    </source>
</evidence>
<dbReference type="Proteomes" id="UP000223839">
    <property type="component" value="Unassembled WGS sequence"/>
</dbReference>
<feature type="transmembrane region" description="Helical" evidence="8">
    <location>
        <begin position="59"/>
        <end position="84"/>
    </location>
</feature>
<dbReference type="InterPro" id="IPR036640">
    <property type="entry name" value="ABC1_TM_sf"/>
</dbReference>
<dbReference type="CDD" id="cd18551">
    <property type="entry name" value="ABC_6TM_LmrA_like"/>
    <property type="match status" value="1"/>
</dbReference>
<feature type="transmembrane region" description="Helical" evidence="8">
    <location>
        <begin position="276"/>
        <end position="297"/>
    </location>
</feature>
<keyword evidence="5 11" id="KW-0067">ATP-binding</keyword>
<evidence type="ECO:0000259" key="10">
    <source>
        <dbReference type="PROSITE" id="PS50929"/>
    </source>
</evidence>
<keyword evidence="7 8" id="KW-0472">Membrane</keyword>
<gene>
    <name evidence="11" type="ORF">COJ61_25200</name>
</gene>
<dbReference type="Pfam" id="PF00005">
    <property type="entry name" value="ABC_tran"/>
    <property type="match status" value="1"/>
</dbReference>
<dbReference type="AlphaFoldDB" id="A0AB36TP39"/>
<organism evidence="11 12">
    <name type="scientific">Bacillus thuringiensis</name>
    <dbReference type="NCBI Taxonomy" id="1428"/>
    <lineage>
        <taxon>Bacteria</taxon>
        <taxon>Bacillati</taxon>
        <taxon>Bacillota</taxon>
        <taxon>Bacilli</taxon>
        <taxon>Bacillales</taxon>
        <taxon>Bacillaceae</taxon>
        <taxon>Bacillus</taxon>
        <taxon>Bacillus cereus group</taxon>
    </lineage>
</organism>
<dbReference type="InterPro" id="IPR027417">
    <property type="entry name" value="P-loop_NTPase"/>
</dbReference>